<dbReference type="Gene3D" id="1.25.40.10">
    <property type="entry name" value="Tetratricopeptide repeat domain"/>
    <property type="match status" value="5"/>
</dbReference>
<comment type="caution">
    <text evidence="5">The sequence shown here is derived from an EMBL/GenBank/DDBJ whole genome shotgun (WGS) entry which is preliminary data.</text>
</comment>
<evidence type="ECO:0000256" key="2">
    <source>
        <dbReference type="PROSITE-ProRule" id="PRU00708"/>
    </source>
</evidence>
<dbReference type="InterPro" id="IPR002885">
    <property type="entry name" value="PPR_rpt"/>
</dbReference>
<sequence>RDGSYTVSTPPIKAPSKGQSTSIMEDSFTDLSSKTGIDPYTEIKKNLEQQQHHLLWQLKSTGKKRIPVHVNTKINKDLTPTVLSIHADLQKNDPESAWQQFDRLGADNIPRSTAHMLLESLHTLVHTHLPRLTLDFARLQTLYTSRLDMLAGLVKRNKDLNWDKHQFAMVIELYGKLDQIKKAESIFRNMTQYTSAAPSVDIYNELLAVYVRRLRYVDDVTKKRFLSKMKTLELEMVRKTMALNTTSYNLLLAARIKAHDLQGAEKIFLNMTCPPDRITYNILLNGCLKGCRDNREKEIATQWIERLISSGIAPNKKTFKSIMDGLADQVSRHARLGETHDMETTTQSVSDLYKVMLQLGHAPDTETVNTLLKCYTAANNQSQIDKVTQMLILPEKKSGCGQCGCGNKAVKTQEDDKSVKVKPDVFTFNMLMKHHLANNRTDQAFEAYDTMVQLDLCPDTVTYSNFIGFYAEQGNVSECLKYLDVMERKGIPSNNFIYNILLNCSLKYPEQAGKITPHLRSMLMNGTSTLDTVSQNIQLARYQPKEQEGLHESFEHYTDLLERNMYDNTGPVNTRTYNTILQSAGQFYKRAAHLPSAEERRGFHQMLDSIIASLDTSQIRSDLYTYALTIRNASYVGDMKKAESTYRSMLHAGIKPNQFIFSHLIYGYVSIGKTEKAHDILNHMSTKGFVPTAVNYAPLIKGYAESAEFNKAYELLREMLDNNVQADLVIYTTLASVFLDSPVQGNGKKAIDLLEGISKSGMAMDAASLTLLAEAYAIEAKSILLNIQDSKTLHQELTHHIAKIDSIYTTLKENQWLDLKAITTLLTAHNHLKNPEGVWKLWNELKASTSVTLVPHHYNAVIHGLTTNKTWYPVAKLVFEDMLHHPHVQPDASTLDLMIWGAYGVSDYDTIRTMWRQVHVAPLLVRSYYASMVAMLDQNQIEEARKVYEAYLHLPTPSPSSSTVWVGMINQLAIQHGLKTRIQQEQS</sequence>
<dbReference type="Pfam" id="PF17177">
    <property type="entry name" value="PPR_long"/>
    <property type="match status" value="1"/>
</dbReference>
<evidence type="ECO:0000256" key="1">
    <source>
        <dbReference type="ARBA" id="ARBA00022737"/>
    </source>
</evidence>
<dbReference type="Pfam" id="PF13041">
    <property type="entry name" value="PPR_2"/>
    <property type="match status" value="2"/>
</dbReference>
<feature type="region of interest" description="Disordered" evidence="3">
    <location>
        <begin position="1"/>
        <end position="23"/>
    </location>
</feature>
<dbReference type="AlphaFoldDB" id="A0A367JYE4"/>
<reference evidence="5 6" key="1">
    <citation type="journal article" date="2018" name="G3 (Bethesda)">
        <title>Phylogenetic and Phylogenomic Definition of Rhizopus Species.</title>
        <authorList>
            <person name="Gryganskyi A.P."/>
            <person name="Golan J."/>
            <person name="Dolatabadi S."/>
            <person name="Mondo S."/>
            <person name="Robb S."/>
            <person name="Idnurm A."/>
            <person name="Muszewska A."/>
            <person name="Steczkiewicz K."/>
            <person name="Masonjones S."/>
            <person name="Liao H.L."/>
            <person name="Gajdeczka M.T."/>
            <person name="Anike F."/>
            <person name="Vuek A."/>
            <person name="Anishchenko I.M."/>
            <person name="Voigt K."/>
            <person name="de Hoog G.S."/>
            <person name="Smith M.E."/>
            <person name="Heitman J."/>
            <person name="Vilgalys R."/>
            <person name="Stajich J.E."/>
        </authorList>
    </citation>
    <scope>NUCLEOTIDE SEQUENCE [LARGE SCALE GENOMIC DNA]</scope>
    <source>
        <strain evidence="5 6">LSU 92-RS-03</strain>
    </source>
</reference>
<evidence type="ECO:0000313" key="5">
    <source>
        <dbReference type="EMBL" id="RCH94938.1"/>
    </source>
</evidence>
<evidence type="ECO:0000256" key="3">
    <source>
        <dbReference type="SAM" id="MobiDB-lite"/>
    </source>
</evidence>
<feature type="domain" description="PROP1-like PPR" evidence="4">
    <location>
        <begin position="572"/>
        <end position="723"/>
    </location>
</feature>
<name>A0A367JYE4_RHIST</name>
<dbReference type="OrthoDB" id="185373at2759"/>
<feature type="repeat" description="PPR" evidence="2">
    <location>
        <begin position="622"/>
        <end position="656"/>
    </location>
</feature>
<gene>
    <name evidence="5" type="ORF">CU098_003936</name>
</gene>
<feature type="repeat" description="PPR" evidence="2">
    <location>
        <begin position="424"/>
        <end position="458"/>
    </location>
</feature>
<dbReference type="InterPro" id="IPR011990">
    <property type="entry name" value="TPR-like_helical_dom_sf"/>
</dbReference>
<feature type="repeat" description="PPR" evidence="2">
    <location>
        <begin position="276"/>
        <end position="314"/>
    </location>
</feature>
<dbReference type="PROSITE" id="PS51375">
    <property type="entry name" value="PPR"/>
    <property type="match status" value="6"/>
</dbReference>
<dbReference type="STRING" id="4846.A0A367JYE4"/>
<dbReference type="PANTHER" id="PTHR47932">
    <property type="entry name" value="ATPASE EXPRESSION PROTEIN 3"/>
    <property type="match status" value="1"/>
</dbReference>
<dbReference type="EMBL" id="PJQM01002493">
    <property type="protein sequence ID" value="RCH94938.1"/>
    <property type="molecule type" value="Genomic_DNA"/>
</dbReference>
<keyword evidence="1" id="KW-0677">Repeat</keyword>
<feature type="non-terminal residue" evidence="5">
    <location>
        <position position="1"/>
    </location>
</feature>
<accession>A0A367JYE4</accession>
<dbReference type="PANTHER" id="PTHR47932:SF44">
    <property type="entry name" value="MIOREX COMPLEX COMPONENT 1"/>
    <property type="match status" value="1"/>
</dbReference>
<dbReference type="Proteomes" id="UP000253551">
    <property type="component" value="Unassembled WGS sequence"/>
</dbReference>
<evidence type="ECO:0000313" key="6">
    <source>
        <dbReference type="Proteomes" id="UP000253551"/>
    </source>
</evidence>
<evidence type="ECO:0000259" key="4">
    <source>
        <dbReference type="Pfam" id="PF17177"/>
    </source>
</evidence>
<feature type="repeat" description="PPR" evidence="2">
    <location>
        <begin position="459"/>
        <end position="493"/>
    </location>
</feature>
<dbReference type="InterPro" id="IPR033443">
    <property type="entry name" value="PROP1-like_PPR_dom"/>
</dbReference>
<keyword evidence="6" id="KW-1185">Reference proteome</keyword>
<protein>
    <recommendedName>
        <fullName evidence="4">PROP1-like PPR domain-containing protein</fullName>
    </recommendedName>
</protein>
<organism evidence="5 6">
    <name type="scientific">Rhizopus stolonifer</name>
    <name type="common">Rhizopus nigricans</name>
    <dbReference type="NCBI Taxonomy" id="4846"/>
    <lineage>
        <taxon>Eukaryota</taxon>
        <taxon>Fungi</taxon>
        <taxon>Fungi incertae sedis</taxon>
        <taxon>Mucoromycota</taxon>
        <taxon>Mucoromycotina</taxon>
        <taxon>Mucoromycetes</taxon>
        <taxon>Mucorales</taxon>
        <taxon>Mucorineae</taxon>
        <taxon>Rhizopodaceae</taxon>
        <taxon>Rhizopus</taxon>
    </lineage>
</organism>
<dbReference type="Pfam" id="PF01535">
    <property type="entry name" value="PPR"/>
    <property type="match status" value="1"/>
</dbReference>
<feature type="repeat" description="PPR" evidence="2">
    <location>
        <begin position="657"/>
        <end position="691"/>
    </location>
</feature>
<dbReference type="NCBIfam" id="TIGR00756">
    <property type="entry name" value="PPR"/>
    <property type="match status" value="4"/>
</dbReference>
<proteinExistence type="predicted"/>
<feature type="repeat" description="PPR" evidence="2">
    <location>
        <begin position="692"/>
        <end position="726"/>
    </location>
</feature>